<dbReference type="GO" id="GO:0000981">
    <property type="term" value="F:DNA-binding transcription factor activity, RNA polymerase II-specific"/>
    <property type="evidence" value="ECO:0007669"/>
    <property type="project" value="TreeGrafter"/>
</dbReference>
<dbReference type="InterPro" id="IPR009071">
    <property type="entry name" value="HMG_box_dom"/>
</dbReference>
<evidence type="ECO:0000256" key="2">
    <source>
        <dbReference type="ARBA" id="ARBA00023015"/>
    </source>
</evidence>
<dbReference type="FunFam" id="1.10.30.10:FF:000004">
    <property type="entry name" value="Transcription factor SOX-10"/>
    <property type="match status" value="1"/>
</dbReference>
<comment type="caution">
    <text evidence="9">The sequence shown here is derived from an EMBL/GenBank/DDBJ whole genome shotgun (WGS) entry which is preliminary data.</text>
</comment>
<name>A0A5C6NT97_9TELE</name>
<feature type="compositionally biased region" description="Basic and acidic residues" evidence="7">
    <location>
        <begin position="232"/>
        <end position="251"/>
    </location>
</feature>
<feature type="domain" description="HMG box" evidence="8">
    <location>
        <begin position="100"/>
        <end position="168"/>
    </location>
</feature>
<dbReference type="Gene3D" id="1.10.30.10">
    <property type="entry name" value="High mobility group box domain"/>
    <property type="match status" value="1"/>
</dbReference>
<keyword evidence="3 6" id="KW-0238">DNA-binding</keyword>
<feature type="compositionally biased region" description="Basic and acidic residues" evidence="7">
    <location>
        <begin position="1"/>
        <end position="12"/>
    </location>
</feature>
<dbReference type="Proteomes" id="UP000324091">
    <property type="component" value="Chromosome 18"/>
</dbReference>
<proteinExistence type="predicted"/>
<dbReference type="GO" id="GO:0000122">
    <property type="term" value="P:negative regulation of transcription by RNA polymerase II"/>
    <property type="evidence" value="ECO:0007669"/>
    <property type="project" value="TreeGrafter"/>
</dbReference>
<feature type="region of interest" description="Disordered" evidence="7">
    <location>
        <begin position="212"/>
        <end position="251"/>
    </location>
</feature>
<keyword evidence="10" id="KW-1185">Reference proteome</keyword>
<evidence type="ECO:0000256" key="5">
    <source>
        <dbReference type="ARBA" id="ARBA00023242"/>
    </source>
</evidence>
<organism evidence="9 10">
    <name type="scientific">Takifugu flavidus</name>
    <name type="common">sansaifugu</name>
    <dbReference type="NCBI Taxonomy" id="433684"/>
    <lineage>
        <taxon>Eukaryota</taxon>
        <taxon>Metazoa</taxon>
        <taxon>Chordata</taxon>
        <taxon>Craniata</taxon>
        <taxon>Vertebrata</taxon>
        <taxon>Euteleostomi</taxon>
        <taxon>Actinopterygii</taxon>
        <taxon>Neopterygii</taxon>
        <taxon>Teleostei</taxon>
        <taxon>Neoteleostei</taxon>
        <taxon>Acanthomorphata</taxon>
        <taxon>Eupercaria</taxon>
        <taxon>Tetraodontiformes</taxon>
        <taxon>Tetradontoidea</taxon>
        <taxon>Tetraodontidae</taxon>
        <taxon>Takifugu</taxon>
    </lineage>
</organism>
<feature type="compositionally biased region" description="Polar residues" evidence="7">
    <location>
        <begin position="15"/>
        <end position="50"/>
    </location>
</feature>
<dbReference type="AlphaFoldDB" id="A0A5C6NT97"/>
<reference evidence="9 10" key="1">
    <citation type="submission" date="2019-04" db="EMBL/GenBank/DDBJ databases">
        <title>Chromosome genome assembly for Takifugu flavidus.</title>
        <authorList>
            <person name="Xiao S."/>
        </authorList>
    </citation>
    <scope>NUCLEOTIDE SEQUENCE [LARGE SCALE GENOMIC DNA]</scope>
    <source>
        <strain evidence="9">HTHZ2018</strain>
        <tissue evidence="9">Muscle</tissue>
    </source>
</reference>
<keyword evidence="4" id="KW-0804">Transcription</keyword>
<evidence type="ECO:0000313" key="10">
    <source>
        <dbReference type="Proteomes" id="UP000324091"/>
    </source>
</evidence>
<feature type="region of interest" description="Disordered" evidence="7">
    <location>
        <begin position="152"/>
        <end position="188"/>
    </location>
</feature>
<protein>
    <submittedName>
        <fullName evidence="9">Transcription factor</fullName>
    </submittedName>
</protein>
<dbReference type="PROSITE" id="PS50118">
    <property type="entry name" value="HMG_BOX_2"/>
    <property type="match status" value="1"/>
</dbReference>
<evidence type="ECO:0000259" key="8">
    <source>
        <dbReference type="PROSITE" id="PS50118"/>
    </source>
</evidence>
<dbReference type="GO" id="GO:0005634">
    <property type="term" value="C:nucleus"/>
    <property type="evidence" value="ECO:0007669"/>
    <property type="project" value="UniProtKB-SubCell"/>
</dbReference>
<evidence type="ECO:0000313" key="9">
    <source>
        <dbReference type="EMBL" id="TWW70028.1"/>
    </source>
</evidence>
<evidence type="ECO:0000256" key="7">
    <source>
        <dbReference type="SAM" id="MobiDB-lite"/>
    </source>
</evidence>
<dbReference type="Pfam" id="PF00505">
    <property type="entry name" value="HMG_box"/>
    <property type="match status" value="1"/>
</dbReference>
<dbReference type="Pfam" id="PF12444">
    <property type="entry name" value="Sox_N"/>
    <property type="match status" value="1"/>
</dbReference>
<dbReference type="GO" id="GO:0002009">
    <property type="term" value="P:morphogenesis of an epithelium"/>
    <property type="evidence" value="ECO:0007669"/>
    <property type="project" value="TreeGrafter"/>
</dbReference>
<feature type="DNA-binding region" description="HMG box" evidence="6">
    <location>
        <begin position="100"/>
        <end position="168"/>
    </location>
</feature>
<feature type="region of interest" description="Disordered" evidence="7">
    <location>
        <begin position="1"/>
        <end position="57"/>
    </location>
</feature>
<dbReference type="GO" id="GO:0014032">
    <property type="term" value="P:neural crest cell development"/>
    <property type="evidence" value="ECO:0007669"/>
    <property type="project" value="TreeGrafter"/>
</dbReference>
<dbReference type="InterPro" id="IPR036910">
    <property type="entry name" value="HMG_box_dom_sf"/>
</dbReference>
<gene>
    <name evidence="9" type="ORF">D4764_18G0008340</name>
</gene>
<feature type="compositionally biased region" description="Polar residues" evidence="7">
    <location>
        <begin position="291"/>
        <end position="300"/>
    </location>
</feature>
<feature type="region of interest" description="Disordered" evidence="7">
    <location>
        <begin position="353"/>
        <end position="375"/>
    </location>
</feature>
<evidence type="ECO:0000256" key="1">
    <source>
        <dbReference type="ARBA" id="ARBA00004123"/>
    </source>
</evidence>
<dbReference type="CDD" id="cd22031">
    <property type="entry name" value="HMG-box_SoxE"/>
    <property type="match status" value="1"/>
</dbReference>
<dbReference type="SMART" id="SM00398">
    <property type="entry name" value="HMG"/>
    <property type="match status" value="1"/>
</dbReference>
<evidence type="ECO:0000256" key="4">
    <source>
        <dbReference type="ARBA" id="ARBA00023163"/>
    </source>
</evidence>
<feature type="region of interest" description="Disordered" evidence="7">
    <location>
        <begin position="291"/>
        <end position="313"/>
    </location>
</feature>
<dbReference type="GO" id="GO:0000978">
    <property type="term" value="F:RNA polymerase II cis-regulatory region sequence-specific DNA binding"/>
    <property type="evidence" value="ECO:0007669"/>
    <property type="project" value="TreeGrafter"/>
</dbReference>
<evidence type="ECO:0000256" key="3">
    <source>
        <dbReference type="ARBA" id="ARBA00023125"/>
    </source>
</evidence>
<dbReference type="EMBL" id="RHFK02000010">
    <property type="protein sequence ID" value="TWW70028.1"/>
    <property type="molecule type" value="Genomic_DNA"/>
</dbReference>
<keyword evidence="5 6" id="KW-0539">Nucleus</keyword>
<keyword evidence="2" id="KW-0805">Transcription regulation</keyword>
<comment type="subcellular location">
    <subcellularLocation>
        <location evidence="1">Nucleus</location>
    </subcellularLocation>
</comment>
<dbReference type="PANTHER" id="PTHR45803:SF2">
    <property type="entry name" value="TRANSCRIPTION FACTOR SOX-8"/>
    <property type="match status" value="1"/>
</dbReference>
<dbReference type="SUPFAM" id="SSF47095">
    <property type="entry name" value="HMG-box"/>
    <property type="match status" value="1"/>
</dbReference>
<sequence length="462" mass="50623">MLKMTEEHDKCVNDQPCSPSGTNSSMSQDESDSDAPSSPTGSDGQGSLLTSLGRKVDSEDDERFPACIRDAVSQVLKGYDWSLVPMPVRGNGSLKNKPHVKRPMNAFMVWAQAARRKLADQYPHLHNAELSKTLGKLWRLLSESEKRPFVDEAERLRIQHKKDHPDYKYQPRRRKNAKPGQSDSDSGAELAHHMYKAEPGMGGLAGLTDAHHHAEHAGQPQGPPTPPTTPKTDLHHGMKQDLKHEGRRLVDSGRQNIDFSNVDISELSTDVISNMETFDVHEFDQYLPLNGHTSSSSGLPSDQPPAPVGSYASSYGHAGINGSAWSRKGAMSSSSPSSGEVGQHRLQIKTEQLSPSHYSEHSHRSPPHSDYGSYSSPACVTSATSAASVPFSGSQCDYSDIQSTNYYNPYSSYSSGLYQYPYFHSSRRPYGSPILNSLSMAPAHSPTGSGWDQPVYTTLSRP</sequence>
<feature type="compositionally biased region" description="Basic and acidic residues" evidence="7">
    <location>
        <begin position="152"/>
        <end position="169"/>
    </location>
</feature>
<accession>A0A5C6NT97</accession>
<evidence type="ECO:0000256" key="6">
    <source>
        <dbReference type="PROSITE-ProRule" id="PRU00267"/>
    </source>
</evidence>
<dbReference type="InterPro" id="IPR022151">
    <property type="entry name" value="Sox_N"/>
</dbReference>
<dbReference type="PANTHER" id="PTHR45803">
    <property type="entry name" value="SOX100B"/>
    <property type="match status" value="1"/>
</dbReference>
<dbReference type="InterPro" id="IPR050917">
    <property type="entry name" value="SOX_TF"/>
</dbReference>